<name>A0AC35TRH6_9BILA</name>
<sequence length="187" mass="20530">MSGRAEKSGLAYEAHQKIQSKFDPELATQILSWIKDCSGEDFDVDGSIDNFVSVLKNGVVLCRLANSLVEGSIKKVNASAMAFKQMENISFFLTFAEKYVSKTELFQTIDLYEGQDPNSVLVLLGSLARKSQKLFNKNGLGPKEAETNKREWTEEQLNAGQGIIGLQAGQNRCATASGISMGNTRHM</sequence>
<organism evidence="1 2">
    <name type="scientific">Rhabditophanes sp. KR3021</name>
    <dbReference type="NCBI Taxonomy" id="114890"/>
    <lineage>
        <taxon>Eukaryota</taxon>
        <taxon>Metazoa</taxon>
        <taxon>Ecdysozoa</taxon>
        <taxon>Nematoda</taxon>
        <taxon>Chromadorea</taxon>
        <taxon>Rhabditida</taxon>
        <taxon>Tylenchina</taxon>
        <taxon>Panagrolaimomorpha</taxon>
        <taxon>Strongyloidoidea</taxon>
        <taxon>Alloionematidae</taxon>
        <taxon>Rhabditophanes</taxon>
    </lineage>
</organism>
<dbReference type="Proteomes" id="UP000095286">
    <property type="component" value="Unplaced"/>
</dbReference>
<proteinExistence type="predicted"/>
<dbReference type="WBParaSite" id="RSKR_0000370700.1">
    <property type="protein sequence ID" value="RSKR_0000370700.1"/>
    <property type="gene ID" value="RSKR_0000370700"/>
</dbReference>
<accession>A0AC35TRH6</accession>
<protein>
    <submittedName>
        <fullName evidence="2">Calponin-homology (CH) domain-containing protein</fullName>
    </submittedName>
</protein>
<evidence type="ECO:0000313" key="1">
    <source>
        <dbReference type="Proteomes" id="UP000095286"/>
    </source>
</evidence>
<reference evidence="2" key="1">
    <citation type="submission" date="2016-11" db="UniProtKB">
        <authorList>
            <consortium name="WormBaseParasite"/>
        </authorList>
    </citation>
    <scope>IDENTIFICATION</scope>
    <source>
        <strain evidence="2">KR3021</strain>
    </source>
</reference>
<evidence type="ECO:0000313" key="2">
    <source>
        <dbReference type="WBParaSite" id="RSKR_0000370700.1"/>
    </source>
</evidence>